<evidence type="ECO:0000313" key="3">
    <source>
        <dbReference type="Proteomes" id="UP000013111"/>
    </source>
</evidence>
<keyword evidence="1" id="KW-0472">Membrane</keyword>
<gene>
    <name evidence="2" type="ORF">BN437_0089</name>
</gene>
<evidence type="ECO:0000256" key="1">
    <source>
        <dbReference type="SAM" id="Phobius"/>
    </source>
</evidence>
<protein>
    <submittedName>
        <fullName evidence="2">Uncharacterized protein</fullName>
    </submittedName>
</protein>
<name>A0A831A047_ERWAM</name>
<feature type="transmembrane region" description="Helical" evidence="1">
    <location>
        <begin position="14"/>
        <end position="32"/>
    </location>
</feature>
<reference evidence="2 3" key="2">
    <citation type="submission" date="2013-04" db="EMBL/GenBank/DDBJ databases">
        <title>Comparative genomics of 12 strains of Erwinia amylovora identifies a pan-genome with a large conserved core and provides insights into host specificity.</title>
        <authorList>
            <person name="Mann R.A."/>
            <person name="Smits T.H.M."/>
            <person name="Buehlmann A."/>
            <person name="Blom J."/>
            <person name="Goesmann A."/>
            <person name="Frey J.E."/>
            <person name="Plummer K.M."/>
            <person name="Beer S.V."/>
            <person name="Luck J."/>
            <person name="Duffy B."/>
            <person name="Rodoni B."/>
        </authorList>
    </citation>
    <scope>NUCLEOTIDE SEQUENCE [LARGE SCALE GENOMIC DNA]</scope>
    <source>
        <strain evidence="3">CFBP 1232</strain>
    </source>
</reference>
<accession>A0A831A047</accession>
<keyword evidence="1" id="KW-1133">Transmembrane helix</keyword>
<dbReference type="Proteomes" id="UP000013111">
    <property type="component" value="Unassembled WGS sequence"/>
</dbReference>
<sequence length="33" mass="3779">MRVMLRSERRLRKIILPFIKAAVAVLVTLTGLL</sequence>
<dbReference type="EMBL" id="CAPB01000002">
    <property type="protein sequence ID" value="CCO92069.1"/>
    <property type="molecule type" value="Genomic_DNA"/>
</dbReference>
<comment type="caution">
    <text evidence="2">The sequence shown here is derived from an EMBL/GenBank/DDBJ whole genome shotgun (WGS) entry which is preliminary data.</text>
</comment>
<dbReference type="AlphaFoldDB" id="A0A831A047"/>
<evidence type="ECO:0000313" key="2">
    <source>
        <dbReference type="EMBL" id="CCO92069.1"/>
    </source>
</evidence>
<proteinExistence type="predicted"/>
<organism evidence="2 3">
    <name type="scientific">Erwinia amylovora NBRC 12687 = CFBP 1232</name>
    <dbReference type="NCBI Taxonomy" id="1219359"/>
    <lineage>
        <taxon>Bacteria</taxon>
        <taxon>Pseudomonadati</taxon>
        <taxon>Pseudomonadota</taxon>
        <taxon>Gammaproteobacteria</taxon>
        <taxon>Enterobacterales</taxon>
        <taxon>Erwiniaceae</taxon>
        <taxon>Erwinia</taxon>
    </lineage>
</organism>
<keyword evidence="1" id="KW-0812">Transmembrane</keyword>
<reference evidence="2 3" key="1">
    <citation type="submission" date="2012-11" db="EMBL/GenBank/DDBJ databases">
        <authorList>
            <person name="Linke B."/>
        </authorList>
    </citation>
    <scope>NUCLEOTIDE SEQUENCE [LARGE SCALE GENOMIC DNA]</scope>
    <source>
        <strain evidence="3">CFBP 1232</strain>
    </source>
</reference>